<dbReference type="Gene3D" id="1.25.40.10">
    <property type="entry name" value="Tetratricopeptide repeat domain"/>
    <property type="match status" value="1"/>
</dbReference>
<reference evidence="4 7" key="3">
    <citation type="submission" date="2016-10" db="EMBL/GenBank/DDBJ databases">
        <title>Genome sequence of Nocardia seriolae strain EM150506, isolated from Anguila japonica.</title>
        <authorList>
            <person name="Han H.-J."/>
        </authorList>
    </citation>
    <scope>NUCLEOTIDE SEQUENCE [LARGE SCALE GENOMIC DNA]</scope>
    <source>
        <strain evidence="4 7">EM150506</strain>
    </source>
</reference>
<dbReference type="SUPFAM" id="SSF52540">
    <property type="entry name" value="P-loop containing nucleoside triphosphate hydrolases"/>
    <property type="match status" value="1"/>
</dbReference>
<keyword evidence="2" id="KW-0067">ATP-binding</keyword>
<dbReference type="EMBL" id="BBYQ01000097">
    <property type="protein sequence ID" value="GAP30876.1"/>
    <property type="molecule type" value="Genomic_DNA"/>
</dbReference>
<evidence type="ECO:0000256" key="2">
    <source>
        <dbReference type="ARBA" id="ARBA00022840"/>
    </source>
</evidence>
<dbReference type="PANTHER" id="PTHR16305:SF35">
    <property type="entry name" value="TRANSCRIPTIONAL ACTIVATOR DOMAIN"/>
    <property type="match status" value="1"/>
</dbReference>
<keyword evidence="1" id="KW-0547">Nucleotide-binding</keyword>
<dbReference type="Pfam" id="PF13191">
    <property type="entry name" value="AAA_16"/>
    <property type="match status" value="1"/>
</dbReference>
<dbReference type="PANTHER" id="PTHR16305">
    <property type="entry name" value="TESTICULAR SOLUBLE ADENYLYL CYCLASE"/>
    <property type="match status" value="1"/>
</dbReference>
<evidence type="ECO:0000259" key="3">
    <source>
        <dbReference type="Pfam" id="PF13191"/>
    </source>
</evidence>
<proteinExistence type="predicted"/>
<feature type="domain" description="Orc1-like AAA ATPase" evidence="3">
    <location>
        <begin position="11"/>
        <end position="149"/>
    </location>
</feature>
<reference evidence="5 6" key="2">
    <citation type="journal article" date="2016" name="Genome Announc.">
        <title>Draft Genome Sequence of Erythromycin- and Oxytetracycline-Sensitive Nocardia seriolae Strain U-1 (NBRC 110359).</title>
        <authorList>
            <person name="Imajoh M."/>
            <person name="Sukeda M."/>
            <person name="Shimizu M."/>
            <person name="Yamane J."/>
            <person name="Ohnishi K."/>
            <person name="Oshima S."/>
        </authorList>
    </citation>
    <scope>NUCLEOTIDE SEQUENCE [LARGE SCALE GENOMIC DNA]</scope>
    <source>
        <strain evidence="5 6">U-1</strain>
    </source>
</reference>
<organism evidence="4 7">
    <name type="scientific">Nocardia seriolae</name>
    <dbReference type="NCBI Taxonomy" id="37332"/>
    <lineage>
        <taxon>Bacteria</taxon>
        <taxon>Bacillati</taxon>
        <taxon>Actinomycetota</taxon>
        <taxon>Actinomycetes</taxon>
        <taxon>Mycobacteriales</taxon>
        <taxon>Nocardiaceae</taxon>
        <taxon>Nocardia</taxon>
    </lineage>
</organism>
<gene>
    <name evidence="4" type="ORF">NS506_04626</name>
    <name evidence="5" type="ORF">NSK11_contig00097-0009</name>
</gene>
<evidence type="ECO:0000313" key="7">
    <source>
        <dbReference type="Proteomes" id="UP000180166"/>
    </source>
</evidence>
<dbReference type="GO" id="GO:0004016">
    <property type="term" value="F:adenylate cyclase activity"/>
    <property type="evidence" value="ECO:0007669"/>
    <property type="project" value="UniProtKB-EC"/>
</dbReference>
<dbReference type="EMBL" id="CP017839">
    <property type="protein sequence ID" value="APA98674.1"/>
    <property type="molecule type" value="Genomic_DNA"/>
</dbReference>
<dbReference type="AlphaFoldDB" id="A0ABC8AXB1"/>
<dbReference type="SUPFAM" id="SSF48452">
    <property type="entry name" value="TPR-like"/>
    <property type="match status" value="1"/>
</dbReference>
<accession>A0ABC8AXB1</accession>
<dbReference type="GO" id="GO:0005524">
    <property type="term" value="F:ATP binding"/>
    <property type="evidence" value="ECO:0007669"/>
    <property type="project" value="UniProtKB-KW"/>
</dbReference>
<evidence type="ECO:0000313" key="4">
    <source>
        <dbReference type="EMBL" id="APA98674.1"/>
    </source>
</evidence>
<keyword evidence="6" id="KW-1185">Reference proteome</keyword>
<dbReference type="EC" id="4.6.1.1" evidence="4"/>
<evidence type="ECO:0000313" key="5">
    <source>
        <dbReference type="EMBL" id="GAP30876.1"/>
    </source>
</evidence>
<dbReference type="InterPro" id="IPR027417">
    <property type="entry name" value="P-loop_NTPase"/>
</dbReference>
<dbReference type="InterPro" id="IPR011990">
    <property type="entry name" value="TPR-like_helical_dom_sf"/>
</dbReference>
<dbReference type="RefSeq" id="WP_145961821.1">
    <property type="nucleotide sequence ID" value="NZ_AP017900.1"/>
</dbReference>
<dbReference type="KEGG" id="nsr:NS506_04626"/>
<dbReference type="InterPro" id="IPR041664">
    <property type="entry name" value="AAA_16"/>
</dbReference>
<evidence type="ECO:0000313" key="6">
    <source>
        <dbReference type="Proteomes" id="UP000037179"/>
    </source>
</evidence>
<evidence type="ECO:0000256" key="1">
    <source>
        <dbReference type="ARBA" id="ARBA00022741"/>
    </source>
</evidence>
<dbReference type="Proteomes" id="UP000180166">
    <property type="component" value="Chromosome"/>
</dbReference>
<sequence>MSATAAPGTTATVVARLEAVRSGGGGLVLLTGEAGIGKTFRARAWAEAAESAGFTTVWATAQPGAPAYWPWIQVLRAMSAAEILRDVDESLDLRARFELFEQVTVELAAAAAKTPLLIVLDDMHRADIASLRLLQYLAGSVRRLRILLVATLRPASEADGWAEVLAIAETLPVAPLPEAEVARMLAAATGETADPLAVQRILLRTGGNAFFVRELVGLVAHDPGALEQLPETVRAVVAARVADRSASCRRLLAVMAVLGTAAPLRRVVDAFAEPAPVVADLLDEAVAAGLLTLDDGVTVRFVHEIVRDAVYGNLPTAHRLYWHGVIADRMASEPDPEPAAIAEHWRLAGPEHAAESGRWWQRAGDERLSALAYEDAARCYERASESPGDTGIRQLRLGDACLATGDTARARAAYLDAVATGRRDQDPDLVAAGALGLGSGPAGFEVALHDREQVSALEDALTLLPAEPGATRATVLARLSVALTYPTDGSRRAELADSALRTASAAGDEAALAAALAARCDVRSGPEHVAERLADAERIIEIAQRRRDASLELVGRRMRIVARLELGDMAGFTEDARQFELLARALRQPLYLWYGPLWRAMTALAAGSFPQCAHALSEAARLGASAGSANAYVLTSTLRWCLAVDSGDRDDLEVVGRLLDEIDAVWVVFTKALVAVQLGHIDEARTLLDIAARERDALPRDGNWLATVAQVAEALGSVGPHPIAGWVYEQLLPFAGLFVVEGIGAVLRGSVERHLGLAATALGRNEIAAAHFERALRANRGLGAPLLVAKTIADARRAPATVPPVAADARFAREGELWQLAFGGHTATVRDCKGLHDIARLLARPGVPVPALDLVTAPGHSGANAENLHEPGDLGELIDDRARREYRRRLSELEQQADAADLAGDGDRSARIAAERAALLAQLSAAFGLGGRPRRTGSPVERARTTATARIRDAIRRVAAAHPELGRHLRLSIKTGTVCCYEPDGEVRWLTS</sequence>
<reference evidence="6" key="1">
    <citation type="submission" date="2015-07" db="EMBL/GenBank/DDBJ databases">
        <title>Nocardia seriolae U-1 whole genome shotgun sequence.</title>
        <authorList>
            <person name="Imajoh M."/>
            <person name="Fukumoto Y."/>
            <person name="Sukeda M."/>
            <person name="Yamane J."/>
            <person name="Yamasaki K."/>
            <person name="Shimizu M."/>
            <person name="Ohnishi K."/>
            <person name="Oshima S."/>
        </authorList>
    </citation>
    <scope>NUCLEOTIDE SEQUENCE [LARGE SCALE GENOMIC DNA]</scope>
    <source>
        <strain evidence="6">U-1</strain>
    </source>
</reference>
<keyword evidence="4" id="KW-0456">Lyase</keyword>
<protein>
    <submittedName>
        <fullName evidence="4">Adenylate cyclase</fullName>
        <ecNumber evidence="4">4.6.1.1</ecNumber>
    </submittedName>
</protein>
<name>A0ABC8AXB1_9NOCA</name>
<dbReference type="GeneID" id="93374821"/>
<dbReference type="Gene3D" id="3.40.50.300">
    <property type="entry name" value="P-loop containing nucleotide triphosphate hydrolases"/>
    <property type="match status" value="1"/>
</dbReference>
<dbReference type="Proteomes" id="UP000037179">
    <property type="component" value="Unassembled WGS sequence"/>
</dbReference>